<dbReference type="EMBL" id="JACOQK010000001">
    <property type="protein sequence ID" value="MBC5788239.1"/>
    <property type="molecule type" value="Genomic_DNA"/>
</dbReference>
<feature type="region of interest" description="Disordered" evidence="1">
    <location>
        <begin position="1"/>
        <end position="72"/>
    </location>
</feature>
<feature type="region of interest" description="Disordered" evidence="1">
    <location>
        <begin position="86"/>
        <end position="105"/>
    </location>
</feature>
<evidence type="ECO:0000313" key="4">
    <source>
        <dbReference type="EMBL" id="MBC5788239.1"/>
    </source>
</evidence>
<feature type="transmembrane region" description="Helical" evidence="2">
    <location>
        <begin position="155"/>
        <end position="174"/>
    </location>
</feature>
<organism evidence="4 5">
    <name type="scientific">Clostridium facile</name>
    <dbReference type="NCBI Taxonomy" id="2763035"/>
    <lineage>
        <taxon>Bacteria</taxon>
        <taxon>Bacillati</taxon>
        <taxon>Bacillota</taxon>
        <taxon>Clostridia</taxon>
        <taxon>Eubacteriales</taxon>
        <taxon>Clostridiaceae</taxon>
        <taxon>Clostridium</taxon>
    </lineage>
</organism>
<protein>
    <submittedName>
        <fullName evidence="4">YcxB family protein</fullName>
    </submittedName>
</protein>
<comment type="caution">
    <text evidence="4">The sequence shown here is derived from an EMBL/GenBank/DDBJ whole genome shotgun (WGS) entry which is preliminary data.</text>
</comment>
<evidence type="ECO:0000259" key="3">
    <source>
        <dbReference type="Pfam" id="PF14317"/>
    </source>
</evidence>
<keyword evidence="5" id="KW-1185">Reference proteome</keyword>
<evidence type="ECO:0000313" key="5">
    <source>
        <dbReference type="Proteomes" id="UP000649151"/>
    </source>
</evidence>
<keyword evidence="2" id="KW-0812">Transmembrane</keyword>
<gene>
    <name evidence="4" type="ORF">H8Z77_09460</name>
</gene>
<dbReference type="Pfam" id="PF14317">
    <property type="entry name" value="YcxB"/>
    <property type="match status" value="1"/>
</dbReference>
<proteinExistence type="predicted"/>
<feature type="compositionally biased region" description="Basic and acidic residues" evidence="1">
    <location>
        <begin position="20"/>
        <end position="50"/>
    </location>
</feature>
<keyword evidence="2" id="KW-0472">Membrane</keyword>
<evidence type="ECO:0000256" key="2">
    <source>
        <dbReference type="SAM" id="Phobius"/>
    </source>
</evidence>
<name>A0ABR7ISW0_9CLOT</name>
<keyword evidence="2" id="KW-1133">Transmembrane helix</keyword>
<feature type="transmembrane region" description="Helical" evidence="2">
    <location>
        <begin position="180"/>
        <end position="200"/>
    </location>
</feature>
<evidence type="ECO:0000256" key="1">
    <source>
        <dbReference type="SAM" id="MobiDB-lite"/>
    </source>
</evidence>
<dbReference type="RefSeq" id="WP_069987776.1">
    <property type="nucleotide sequence ID" value="NZ_JACOQK010000001.1"/>
</dbReference>
<sequence length="294" mass="34862">MDEKQKETQLEPDQEIQQEPQEKSQAELYYEEHKHDFDGLFQWKKDKKDGDEEQEEEYKDDPTKSQAENYYNKNIDQLENVYQIKKKKSKKEEQKPATSNIDLQQYDEKDLPPVRMGDKEDTSLPHIPVSYNLTEEEVETGMKAFQKKHLFKRNLIFTILFGLVLVFYLIDLFLRTPSTVTYLGTIVCIAVVFIIWYNPVRHRKQVAKAMAQIEEPFTMDIYDEYIFVKEENGGFRIMYNNPSNFILNQKDKYIISVGKERIYILPKRCLDEEQQAGINQKFQALGERLIQTEA</sequence>
<accession>A0ABR7ISW0</accession>
<dbReference type="InterPro" id="IPR025588">
    <property type="entry name" value="YcxB-like_C"/>
</dbReference>
<reference evidence="4 5" key="1">
    <citation type="submission" date="2020-08" db="EMBL/GenBank/DDBJ databases">
        <title>Genome public.</title>
        <authorList>
            <person name="Liu C."/>
            <person name="Sun Q."/>
        </authorList>
    </citation>
    <scope>NUCLEOTIDE SEQUENCE [LARGE SCALE GENOMIC DNA]</scope>
    <source>
        <strain evidence="4 5">NSJ-27</strain>
    </source>
</reference>
<feature type="domain" description="YcxB-like C-terminal" evidence="3">
    <location>
        <begin position="221"/>
        <end position="279"/>
    </location>
</feature>
<dbReference type="Proteomes" id="UP000649151">
    <property type="component" value="Unassembled WGS sequence"/>
</dbReference>